<sequence>MSETDGPDPAHRRPEGLDDATVEALGKLSEALEVIENARGFLYGFHRMTGQADLALGEAVALFRDAGHEEIADRLETELVGRNVLEGRWTFQIVEEFDDGYWAAFREAERRARDELAEGRRHLFEAEMKEDRRTHGRRHHEALPDDRSTPDREAPGSR</sequence>
<dbReference type="EMBL" id="CP020715">
    <property type="protein sequence ID" value="ARJ07231.1"/>
    <property type="molecule type" value="Genomic_DNA"/>
</dbReference>
<dbReference type="RefSeq" id="WP_085021368.1">
    <property type="nucleotide sequence ID" value="NZ_BMHD01000002.1"/>
</dbReference>
<accession>A0A1X9LTG5</accession>
<feature type="compositionally biased region" description="Basic and acidic residues" evidence="1">
    <location>
        <begin position="141"/>
        <end position="158"/>
    </location>
</feature>
<name>A0A1X9LTG5_9MICO</name>
<proteinExistence type="predicted"/>
<evidence type="ECO:0000256" key="1">
    <source>
        <dbReference type="SAM" id="MobiDB-lite"/>
    </source>
</evidence>
<dbReference type="KEGG" id="cphy:B5808_05740"/>
<feature type="compositionally biased region" description="Basic and acidic residues" evidence="1">
    <location>
        <begin position="123"/>
        <end position="133"/>
    </location>
</feature>
<dbReference type="STRING" id="1619308.B5808_05740"/>
<reference evidence="2 3" key="1">
    <citation type="submission" date="2017-04" db="EMBL/GenBank/DDBJ databases">
        <authorList>
            <person name="Afonso C.L."/>
            <person name="Miller P.J."/>
            <person name="Scott M.A."/>
            <person name="Spackman E."/>
            <person name="Goraichik I."/>
            <person name="Dimitrov K.M."/>
            <person name="Suarez D.L."/>
            <person name="Swayne D.E."/>
        </authorList>
    </citation>
    <scope>NUCLEOTIDE SEQUENCE [LARGE SCALE GENOMIC DNA]</scope>
    <source>
        <strain evidence="3">XA(T)</strain>
    </source>
</reference>
<keyword evidence="3" id="KW-1185">Reference proteome</keyword>
<dbReference type="AlphaFoldDB" id="A0A1X9LTG5"/>
<dbReference type="Proteomes" id="UP000192775">
    <property type="component" value="Chromosome"/>
</dbReference>
<organism evidence="2 3">
    <name type="scientific">Cnuibacter physcomitrellae</name>
    <dbReference type="NCBI Taxonomy" id="1619308"/>
    <lineage>
        <taxon>Bacteria</taxon>
        <taxon>Bacillati</taxon>
        <taxon>Actinomycetota</taxon>
        <taxon>Actinomycetes</taxon>
        <taxon>Micrococcales</taxon>
        <taxon>Microbacteriaceae</taxon>
        <taxon>Cnuibacter</taxon>
    </lineage>
</organism>
<protein>
    <submittedName>
        <fullName evidence="2">Uncharacterized protein</fullName>
    </submittedName>
</protein>
<evidence type="ECO:0000313" key="2">
    <source>
        <dbReference type="EMBL" id="ARJ07231.1"/>
    </source>
</evidence>
<gene>
    <name evidence="2" type="ORF">B5808_05740</name>
</gene>
<evidence type="ECO:0000313" key="3">
    <source>
        <dbReference type="Proteomes" id="UP000192775"/>
    </source>
</evidence>
<feature type="region of interest" description="Disordered" evidence="1">
    <location>
        <begin position="123"/>
        <end position="158"/>
    </location>
</feature>